<dbReference type="GO" id="GO:0005524">
    <property type="term" value="F:ATP binding"/>
    <property type="evidence" value="ECO:0007669"/>
    <property type="project" value="UniProtKB-KW"/>
</dbReference>
<dbReference type="CDD" id="cd00075">
    <property type="entry name" value="HATPase"/>
    <property type="match status" value="1"/>
</dbReference>
<keyword evidence="16" id="KW-1185">Reference proteome</keyword>
<comment type="caution">
    <text evidence="15">The sequence shown here is derived from an EMBL/GenBank/DDBJ whole genome shotgun (WGS) entry which is preliminary data.</text>
</comment>
<keyword evidence="10 13" id="KW-1133">Transmembrane helix</keyword>
<dbReference type="Gene3D" id="1.10.287.130">
    <property type="match status" value="1"/>
</dbReference>
<evidence type="ECO:0000256" key="8">
    <source>
        <dbReference type="ARBA" id="ARBA00022777"/>
    </source>
</evidence>
<comment type="subcellular location">
    <subcellularLocation>
        <location evidence="2">Membrane</location>
        <topology evidence="2">Multi-pass membrane protein</topology>
    </subcellularLocation>
</comment>
<evidence type="ECO:0000259" key="14">
    <source>
        <dbReference type="PROSITE" id="PS50109"/>
    </source>
</evidence>
<dbReference type="SUPFAM" id="SSF55874">
    <property type="entry name" value="ATPase domain of HSP90 chaperone/DNA topoisomerase II/histidine kinase"/>
    <property type="match status" value="1"/>
</dbReference>
<dbReference type="SMART" id="SM00388">
    <property type="entry name" value="HisKA"/>
    <property type="match status" value="1"/>
</dbReference>
<evidence type="ECO:0000256" key="12">
    <source>
        <dbReference type="ARBA" id="ARBA00023136"/>
    </source>
</evidence>
<evidence type="ECO:0000256" key="1">
    <source>
        <dbReference type="ARBA" id="ARBA00000085"/>
    </source>
</evidence>
<feature type="transmembrane region" description="Helical" evidence="13">
    <location>
        <begin position="65"/>
        <end position="92"/>
    </location>
</feature>
<proteinExistence type="predicted"/>
<dbReference type="InterPro" id="IPR025201">
    <property type="entry name" value="KdpD_TM"/>
</dbReference>
<dbReference type="RefSeq" id="WP_281805176.1">
    <property type="nucleotide sequence ID" value="NZ_BSEC01000001.1"/>
</dbReference>
<keyword evidence="7" id="KW-0547">Nucleotide-binding</keyword>
<evidence type="ECO:0000256" key="5">
    <source>
        <dbReference type="ARBA" id="ARBA00022679"/>
    </source>
</evidence>
<keyword evidence="8" id="KW-0418">Kinase</keyword>
<dbReference type="EC" id="2.7.13.3" evidence="3"/>
<dbReference type="InterPro" id="IPR004358">
    <property type="entry name" value="Sig_transdc_His_kin-like_C"/>
</dbReference>
<evidence type="ECO:0000256" key="3">
    <source>
        <dbReference type="ARBA" id="ARBA00012438"/>
    </source>
</evidence>
<sequence>MHTGRPHLSVMDAAQSHRSILVRQQGWRAPPTGAGILGALFLVGATVVAGHALEHVLPRASLSLVFLVAVLLSAITSGFWAGLIAALLAFFGYDFFFVEPLHTFSAARPEDAVALAIFLIVAAITGLLAGGVRGEADAEHERADALEVLSAYSAELSAANSDAAIEAALLRHLANASNRPVVELKDDGLAIKLVDSSPPGLTIDPADLLAADWVSRRAQAWPATASGWSGGSFSFHPLKRGSSVAAIYGVVDHPEDSQCAQIVETMLRQGEIALERVAFAREAEDARALAEQERIRSALISSISHDLRTPLSTILGSVTSLRELGEAMPAEARADLLLAIEEETGRLARFVTNLLAMTRLEAGLAIKRECIDAGDVAGAAVKRARQSFPASKITLEAGPDPLLLFADADLLEQALFNLIDNAAKFSVPEAPIRVAASRGPETIEFAVTDEGPGVPAQDLDHIFEKFYRVDRSGPGGAGLGLAICRGVVTALGGEIHAESPVANGRGARMRMILPRGEAR</sequence>
<dbReference type="Pfam" id="PF00512">
    <property type="entry name" value="HisKA"/>
    <property type="match status" value="1"/>
</dbReference>
<evidence type="ECO:0000256" key="2">
    <source>
        <dbReference type="ARBA" id="ARBA00004141"/>
    </source>
</evidence>
<protein>
    <recommendedName>
        <fullName evidence="3">histidine kinase</fullName>
        <ecNumber evidence="3">2.7.13.3</ecNumber>
    </recommendedName>
</protein>
<dbReference type="AlphaFoldDB" id="A0A9W6LTQ9"/>
<comment type="catalytic activity">
    <reaction evidence="1">
        <text>ATP + protein L-histidine = ADP + protein N-phospho-L-histidine.</text>
        <dbReference type="EC" id="2.7.13.3"/>
    </reaction>
</comment>
<dbReference type="SUPFAM" id="SSF47384">
    <property type="entry name" value="Homodimeric domain of signal transducing histidine kinase"/>
    <property type="match status" value="1"/>
</dbReference>
<evidence type="ECO:0000256" key="9">
    <source>
        <dbReference type="ARBA" id="ARBA00022840"/>
    </source>
</evidence>
<evidence type="ECO:0000256" key="6">
    <source>
        <dbReference type="ARBA" id="ARBA00022692"/>
    </source>
</evidence>
<dbReference type="Gene3D" id="3.30.450.40">
    <property type="match status" value="1"/>
</dbReference>
<gene>
    <name evidence="15" type="ORF">LMG27198_38900</name>
</gene>
<reference evidence="15" key="1">
    <citation type="journal article" date="2023" name="Int. J. Syst. Evol. Microbiol.">
        <title>Methylocystis iwaonis sp. nov., a type II methane-oxidizing bacterium from surface soil of a rice paddy field in Japan, and emended description of the genus Methylocystis (ex Whittenbury et al. 1970) Bowman et al. 1993.</title>
        <authorList>
            <person name="Kaise H."/>
            <person name="Sawadogo J.B."/>
            <person name="Alam M.S."/>
            <person name="Ueno C."/>
            <person name="Dianou D."/>
            <person name="Shinjo R."/>
            <person name="Asakawa S."/>
        </authorList>
    </citation>
    <scope>NUCLEOTIDE SEQUENCE</scope>
    <source>
        <strain evidence="15">LMG27198</strain>
    </source>
</reference>
<evidence type="ECO:0000256" key="4">
    <source>
        <dbReference type="ARBA" id="ARBA00022553"/>
    </source>
</evidence>
<dbReference type="GO" id="GO:0005886">
    <property type="term" value="C:plasma membrane"/>
    <property type="evidence" value="ECO:0007669"/>
    <property type="project" value="TreeGrafter"/>
</dbReference>
<keyword evidence="9" id="KW-0067">ATP-binding</keyword>
<evidence type="ECO:0000256" key="13">
    <source>
        <dbReference type="SAM" id="Phobius"/>
    </source>
</evidence>
<dbReference type="Pfam" id="PF02518">
    <property type="entry name" value="HATPase_c"/>
    <property type="match status" value="1"/>
</dbReference>
<keyword evidence="4" id="KW-0597">Phosphoprotein</keyword>
<dbReference type="Gene3D" id="3.30.565.10">
    <property type="entry name" value="Histidine kinase-like ATPase, C-terminal domain"/>
    <property type="match status" value="1"/>
</dbReference>
<evidence type="ECO:0000256" key="7">
    <source>
        <dbReference type="ARBA" id="ARBA00022741"/>
    </source>
</evidence>
<feature type="transmembrane region" description="Helical" evidence="13">
    <location>
        <begin position="112"/>
        <end position="132"/>
    </location>
</feature>
<evidence type="ECO:0000313" key="15">
    <source>
        <dbReference type="EMBL" id="GLI94898.1"/>
    </source>
</evidence>
<keyword evidence="5" id="KW-0808">Transferase</keyword>
<dbReference type="Pfam" id="PF13493">
    <property type="entry name" value="DUF4118"/>
    <property type="match status" value="1"/>
</dbReference>
<dbReference type="InterPro" id="IPR003661">
    <property type="entry name" value="HisK_dim/P_dom"/>
</dbReference>
<dbReference type="PANTHER" id="PTHR45569">
    <property type="entry name" value="SENSOR PROTEIN KDPD"/>
    <property type="match status" value="1"/>
</dbReference>
<accession>A0A9W6LTQ9</accession>
<dbReference type="InterPro" id="IPR003594">
    <property type="entry name" value="HATPase_dom"/>
</dbReference>
<dbReference type="EMBL" id="BSEC01000001">
    <property type="protein sequence ID" value="GLI94898.1"/>
    <property type="molecule type" value="Genomic_DNA"/>
</dbReference>
<dbReference type="PANTHER" id="PTHR45569:SF1">
    <property type="entry name" value="SENSOR PROTEIN KDPD"/>
    <property type="match status" value="1"/>
</dbReference>
<dbReference type="InterPro" id="IPR036890">
    <property type="entry name" value="HATPase_C_sf"/>
</dbReference>
<dbReference type="CDD" id="cd00082">
    <property type="entry name" value="HisKA"/>
    <property type="match status" value="1"/>
</dbReference>
<dbReference type="InterPro" id="IPR036097">
    <property type="entry name" value="HisK_dim/P_sf"/>
</dbReference>
<dbReference type="GO" id="GO:0000155">
    <property type="term" value="F:phosphorelay sensor kinase activity"/>
    <property type="evidence" value="ECO:0007669"/>
    <property type="project" value="InterPro"/>
</dbReference>
<dbReference type="InterPro" id="IPR029016">
    <property type="entry name" value="GAF-like_dom_sf"/>
</dbReference>
<dbReference type="Gene3D" id="1.20.120.620">
    <property type="entry name" value="Backbone structure of the membrane domain of e. Coli histidine kinase receptor kdpd"/>
    <property type="match status" value="1"/>
</dbReference>
<dbReference type="InterPro" id="IPR005467">
    <property type="entry name" value="His_kinase_dom"/>
</dbReference>
<dbReference type="PROSITE" id="PS50109">
    <property type="entry name" value="HIS_KIN"/>
    <property type="match status" value="1"/>
</dbReference>
<evidence type="ECO:0000256" key="11">
    <source>
        <dbReference type="ARBA" id="ARBA00023012"/>
    </source>
</evidence>
<dbReference type="InterPro" id="IPR052023">
    <property type="entry name" value="Histidine_kinase_KdpD"/>
</dbReference>
<dbReference type="Proteomes" id="UP001144323">
    <property type="component" value="Unassembled WGS sequence"/>
</dbReference>
<evidence type="ECO:0000256" key="10">
    <source>
        <dbReference type="ARBA" id="ARBA00022989"/>
    </source>
</evidence>
<keyword evidence="11" id="KW-0902">Two-component regulatory system</keyword>
<keyword evidence="12 13" id="KW-0472">Membrane</keyword>
<organism evidence="15 16">
    <name type="scientific">Methylocystis echinoides</name>
    <dbReference type="NCBI Taxonomy" id="29468"/>
    <lineage>
        <taxon>Bacteria</taxon>
        <taxon>Pseudomonadati</taxon>
        <taxon>Pseudomonadota</taxon>
        <taxon>Alphaproteobacteria</taxon>
        <taxon>Hyphomicrobiales</taxon>
        <taxon>Methylocystaceae</taxon>
        <taxon>Methylocystis</taxon>
    </lineage>
</organism>
<evidence type="ECO:0000313" key="16">
    <source>
        <dbReference type="Proteomes" id="UP001144323"/>
    </source>
</evidence>
<keyword evidence="6 13" id="KW-0812">Transmembrane</keyword>
<feature type="transmembrane region" description="Helical" evidence="13">
    <location>
        <begin position="33"/>
        <end position="53"/>
    </location>
</feature>
<name>A0A9W6LTQ9_9HYPH</name>
<dbReference type="PRINTS" id="PR00344">
    <property type="entry name" value="BCTRLSENSOR"/>
</dbReference>
<dbReference type="SMART" id="SM00387">
    <property type="entry name" value="HATPase_c"/>
    <property type="match status" value="1"/>
</dbReference>
<feature type="domain" description="Histidine kinase" evidence="14">
    <location>
        <begin position="302"/>
        <end position="517"/>
    </location>
</feature>
<dbReference type="InterPro" id="IPR038318">
    <property type="entry name" value="KdpD_sf"/>
</dbReference>